<reference evidence="5" key="1">
    <citation type="journal article" date="2024" name="Int. J. Syst. Evol. Microbiol.">
        <title>Brooklawnia propionicigenes sp. nov., a facultatively anaerobic, propionate-producing bacterium isolated from a methanogenic reactor treating waste from cattle farms.</title>
        <authorList>
            <person name="Akita Y."/>
            <person name="Ueki A."/>
            <person name="Tonouchi A."/>
            <person name="Sugawara Y."/>
            <person name="Honma S."/>
            <person name="Kaku N."/>
            <person name="Ueki K."/>
        </authorList>
    </citation>
    <scope>NUCLEOTIDE SEQUENCE</scope>
    <source>
        <strain evidence="5">SH051</strain>
    </source>
</reference>
<accession>A0AAN0K721</accession>
<dbReference type="GO" id="GO:0016491">
    <property type="term" value="F:oxidoreductase activity"/>
    <property type="evidence" value="ECO:0007669"/>
    <property type="project" value="InterPro"/>
</dbReference>
<dbReference type="PANTHER" id="PTHR42813">
    <property type="entry name" value="ZINC-TYPE ALCOHOL DEHYDROGENASE-LIKE"/>
    <property type="match status" value="1"/>
</dbReference>
<dbReference type="KEGG" id="broo:brsh051_17890"/>
<feature type="domain" description="Enoyl reductase (ER)" evidence="4">
    <location>
        <begin position="8"/>
        <end position="345"/>
    </location>
</feature>
<dbReference type="EMBL" id="AP028056">
    <property type="protein sequence ID" value="BEH02508.1"/>
    <property type="molecule type" value="Genomic_DNA"/>
</dbReference>
<dbReference type="InterPro" id="IPR013154">
    <property type="entry name" value="ADH-like_N"/>
</dbReference>
<gene>
    <name evidence="5" type="ORF">brsh051_17890</name>
</gene>
<sequence>MRAVVFHGPYQVSVETVPDPGIEDPGDAIVQVEAAAVCGSDLWTYRGQAAVAPGSRIGHEFLGRVIETGSEVTGLDIGDWVVAPFRYSDGECSFCREGLSSSCLDGGFWSREVVDAGQGELVRVPHASATLVKLSSDGSAPPIERIPDLLALADVMPTGLHGVRNAGVQTGDTVVIVGDGAVGQCAIIAARMIGAGRIIVLGGAHPDREEMARANGADAFLSVRGDDAVAAVRELTSDELAKRVVECVGSSGSFDTALSLVRPGGTVGYVGLPHGVNVDLARLFRGNISISGGMCPARDYLPELLPLVDSGELRPGVVFSYFGTLENAPEAYRQMDRRETVKALLRPGNPVTSR</sequence>
<organism evidence="5 6">
    <name type="scientific">Brooklawnia propionicigenes</name>
    <dbReference type="NCBI Taxonomy" id="3041175"/>
    <lineage>
        <taxon>Bacteria</taxon>
        <taxon>Bacillati</taxon>
        <taxon>Actinomycetota</taxon>
        <taxon>Actinomycetes</taxon>
        <taxon>Propionibacteriales</taxon>
        <taxon>Propionibacteriaceae</taxon>
        <taxon>Brooklawnia</taxon>
    </lineage>
</organism>
<dbReference type="Gene3D" id="3.40.50.720">
    <property type="entry name" value="NAD(P)-binding Rossmann-like Domain"/>
    <property type="match status" value="1"/>
</dbReference>
<evidence type="ECO:0000256" key="3">
    <source>
        <dbReference type="ARBA" id="ARBA00022833"/>
    </source>
</evidence>
<evidence type="ECO:0000256" key="1">
    <source>
        <dbReference type="ARBA" id="ARBA00001947"/>
    </source>
</evidence>
<evidence type="ECO:0000313" key="5">
    <source>
        <dbReference type="EMBL" id="BEH02508.1"/>
    </source>
</evidence>
<dbReference type="InterPro" id="IPR011032">
    <property type="entry name" value="GroES-like_sf"/>
</dbReference>
<dbReference type="GO" id="GO:0046872">
    <property type="term" value="F:metal ion binding"/>
    <property type="evidence" value="ECO:0007669"/>
    <property type="project" value="UniProtKB-KW"/>
</dbReference>
<protein>
    <submittedName>
        <fullName evidence="5">Zinc-dependent alcohol dehydrogenase family protein</fullName>
    </submittedName>
</protein>
<dbReference type="InterPro" id="IPR013149">
    <property type="entry name" value="ADH-like_C"/>
</dbReference>
<dbReference type="Pfam" id="PF08240">
    <property type="entry name" value="ADH_N"/>
    <property type="match status" value="1"/>
</dbReference>
<dbReference type="SUPFAM" id="SSF51735">
    <property type="entry name" value="NAD(P)-binding Rossmann-fold domains"/>
    <property type="match status" value="1"/>
</dbReference>
<dbReference type="PANTHER" id="PTHR42813:SF2">
    <property type="entry name" value="DEHYDROGENASE, ZINC-CONTAINING, PUTATIVE (AFU_ORTHOLOGUE AFUA_2G02810)-RELATED"/>
    <property type="match status" value="1"/>
</dbReference>
<dbReference type="Proteomes" id="UP001431656">
    <property type="component" value="Chromosome"/>
</dbReference>
<name>A0AAN0K721_9ACTN</name>
<evidence type="ECO:0000313" key="6">
    <source>
        <dbReference type="Proteomes" id="UP001431656"/>
    </source>
</evidence>
<comment type="cofactor">
    <cofactor evidence="1">
        <name>Zn(2+)</name>
        <dbReference type="ChEBI" id="CHEBI:29105"/>
    </cofactor>
</comment>
<dbReference type="Gene3D" id="3.90.180.10">
    <property type="entry name" value="Medium-chain alcohol dehydrogenases, catalytic domain"/>
    <property type="match status" value="1"/>
</dbReference>
<dbReference type="SUPFAM" id="SSF50129">
    <property type="entry name" value="GroES-like"/>
    <property type="match status" value="1"/>
</dbReference>
<dbReference type="Pfam" id="PF00107">
    <property type="entry name" value="ADH_zinc_N"/>
    <property type="match status" value="1"/>
</dbReference>
<keyword evidence="6" id="KW-1185">Reference proteome</keyword>
<dbReference type="AlphaFoldDB" id="A0AAN0K721"/>
<keyword evidence="2" id="KW-0479">Metal-binding</keyword>
<evidence type="ECO:0000259" key="4">
    <source>
        <dbReference type="SMART" id="SM00829"/>
    </source>
</evidence>
<dbReference type="InterPro" id="IPR036291">
    <property type="entry name" value="NAD(P)-bd_dom_sf"/>
</dbReference>
<keyword evidence="3" id="KW-0862">Zinc</keyword>
<proteinExistence type="predicted"/>
<dbReference type="SMART" id="SM00829">
    <property type="entry name" value="PKS_ER"/>
    <property type="match status" value="1"/>
</dbReference>
<dbReference type="InterPro" id="IPR020843">
    <property type="entry name" value="ER"/>
</dbReference>
<dbReference type="RefSeq" id="WP_286264193.1">
    <property type="nucleotide sequence ID" value="NZ_AP028056.1"/>
</dbReference>
<evidence type="ECO:0000256" key="2">
    <source>
        <dbReference type="ARBA" id="ARBA00022723"/>
    </source>
</evidence>